<gene>
    <name evidence="1" type="ORF">FVB9532_00990</name>
</gene>
<evidence type="ECO:0000313" key="2">
    <source>
        <dbReference type="Proteomes" id="UP000356253"/>
    </source>
</evidence>
<proteinExistence type="predicted"/>
<reference evidence="1" key="1">
    <citation type="submission" date="2019-09" db="EMBL/GenBank/DDBJ databases">
        <authorList>
            <person name="Rodrigo-Torres L."/>
            <person name="Arahal R. D."/>
            <person name="Lucena T."/>
        </authorList>
    </citation>
    <scope>NUCLEOTIDE SEQUENCE</scope>
    <source>
        <strain evidence="1">ISS653</strain>
    </source>
</reference>
<dbReference type="EMBL" id="CABVMM010000003">
    <property type="protein sequence ID" value="VVU99733.1"/>
    <property type="molecule type" value="Genomic_DNA"/>
</dbReference>
<protein>
    <submittedName>
        <fullName evidence="1">Uncharacterized protein</fullName>
    </submittedName>
</protein>
<dbReference type="Proteomes" id="UP000356253">
    <property type="component" value="Unassembled WGS sequence"/>
</dbReference>
<accession>A0AC61Y5G3</accession>
<sequence>MLIVKFEDFIQNQQDVMKKVYAFIGVEEKTTSKLNYANPSGKIKYVVLHKFMKKASMIIRILRVNKMISNSKILTRLFYKYKNWNREVNNDQTETLSLQDEQRLYRYYKEDIFELEKITGQKFTDWLKFN</sequence>
<keyword evidence="2" id="KW-1185">Reference proteome</keyword>
<evidence type="ECO:0000313" key="1">
    <source>
        <dbReference type="EMBL" id="VVU99733.1"/>
    </source>
</evidence>
<name>A0AC61Y5G3_9FLAO</name>
<organism evidence="1 2">
    <name type="scientific">Mesonia oceanica</name>
    <dbReference type="NCBI Taxonomy" id="2687242"/>
    <lineage>
        <taxon>Bacteria</taxon>
        <taxon>Pseudomonadati</taxon>
        <taxon>Bacteroidota</taxon>
        <taxon>Flavobacteriia</taxon>
        <taxon>Flavobacteriales</taxon>
        <taxon>Flavobacteriaceae</taxon>
        <taxon>Mesonia</taxon>
    </lineage>
</organism>
<comment type="caution">
    <text evidence="1">The sequence shown here is derived from an EMBL/GenBank/DDBJ whole genome shotgun (WGS) entry which is preliminary data.</text>
</comment>